<dbReference type="GO" id="GO:0003676">
    <property type="term" value="F:nucleic acid binding"/>
    <property type="evidence" value="ECO:0007669"/>
    <property type="project" value="InterPro"/>
</dbReference>
<keyword evidence="3" id="KW-1185">Reference proteome</keyword>
<dbReference type="GO" id="GO:0004519">
    <property type="term" value="F:endonuclease activity"/>
    <property type="evidence" value="ECO:0007669"/>
    <property type="project" value="UniProtKB-KW"/>
</dbReference>
<feature type="domain" description="HNH nuclease" evidence="1">
    <location>
        <begin position="48"/>
        <end position="103"/>
    </location>
</feature>
<dbReference type="Gene3D" id="1.10.30.50">
    <property type="match status" value="1"/>
</dbReference>
<keyword evidence="2" id="KW-0255">Endonuclease</keyword>
<dbReference type="CDD" id="cd00085">
    <property type="entry name" value="HNHc"/>
    <property type="match status" value="1"/>
</dbReference>
<gene>
    <name evidence="2" type="ORF">A8990_114114</name>
</gene>
<keyword evidence="2" id="KW-0540">Nuclease</keyword>
<dbReference type="OrthoDB" id="2666697at2"/>
<dbReference type="Pfam" id="PF01844">
    <property type="entry name" value="HNH"/>
    <property type="match status" value="1"/>
</dbReference>
<evidence type="ECO:0000313" key="2">
    <source>
        <dbReference type="EMBL" id="REE84579.1"/>
    </source>
</evidence>
<dbReference type="RefSeq" id="WP_116189617.1">
    <property type="nucleotide sequence ID" value="NZ_QTTN01000014.1"/>
</dbReference>
<name>A0A3D9RX67_9BACL</name>
<sequence length="190" mass="22275">MTNVVSESKKKDKPQKKRMGTNMFSRMNYQVQRGMKEIYTIRSLTLEEWMLIVEYFDHHCAYCGIKDTGDTRNGLVADHIVAAADDGDLILGNTIAACHDCNDTRGKSSWEKWVKKKNKDKDIAQMRIEKIEQFMIDYPYTGPKIGAMSRLTPDELEEYSRILHEWSILWQNARKLRNRVKERLKQELNV</sequence>
<protein>
    <submittedName>
        <fullName evidence="2">HNH endonuclease</fullName>
    </submittedName>
</protein>
<evidence type="ECO:0000259" key="1">
    <source>
        <dbReference type="SMART" id="SM00507"/>
    </source>
</evidence>
<dbReference type="Proteomes" id="UP000256304">
    <property type="component" value="Unassembled WGS sequence"/>
</dbReference>
<keyword evidence="2" id="KW-0378">Hydrolase</keyword>
<comment type="caution">
    <text evidence="2">The sequence shown here is derived from an EMBL/GenBank/DDBJ whole genome shotgun (WGS) entry which is preliminary data.</text>
</comment>
<proteinExistence type="predicted"/>
<evidence type="ECO:0000313" key="3">
    <source>
        <dbReference type="Proteomes" id="UP000256304"/>
    </source>
</evidence>
<reference evidence="2 3" key="1">
    <citation type="submission" date="2018-08" db="EMBL/GenBank/DDBJ databases">
        <title>Genomic Encyclopedia of Type Strains, Phase III (KMG-III): the genomes of soil and plant-associated and newly described type strains.</title>
        <authorList>
            <person name="Whitman W."/>
        </authorList>
    </citation>
    <scope>NUCLEOTIDE SEQUENCE [LARGE SCALE GENOMIC DNA]</scope>
    <source>
        <strain evidence="2 3">CGMCC 1.10966</strain>
    </source>
</reference>
<dbReference type="GO" id="GO:0008270">
    <property type="term" value="F:zinc ion binding"/>
    <property type="evidence" value="ECO:0007669"/>
    <property type="project" value="InterPro"/>
</dbReference>
<dbReference type="EMBL" id="QTTN01000014">
    <property type="protein sequence ID" value="REE84579.1"/>
    <property type="molecule type" value="Genomic_DNA"/>
</dbReference>
<organism evidence="2 3">
    <name type="scientific">Paenibacillus taihuensis</name>
    <dbReference type="NCBI Taxonomy" id="1156355"/>
    <lineage>
        <taxon>Bacteria</taxon>
        <taxon>Bacillati</taxon>
        <taxon>Bacillota</taxon>
        <taxon>Bacilli</taxon>
        <taxon>Bacillales</taxon>
        <taxon>Paenibacillaceae</taxon>
        <taxon>Paenibacillus</taxon>
    </lineage>
</organism>
<dbReference type="InterPro" id="IPR003615">
    <property type="entry name" value="HNH_nuc"/>
</dbReference>
<dbReference type="SMART" id="SM00507">
    <property type="entry name" value="HNHc"/>
    <property type="match status" value="1"/>
</dbReference>
<dbReference type="InterPro" id="IPR002711">
    <property type="entry name" value="HNH"/>
</dbReference>
<accession>A0A3D9RX67</accession>
<dbReference type="AlphaFoldDB" id="A0A3D9RX67"/>